<evidence type="ECO:0000313" key="3">
    <source>
        <dbReference type="Proteomes" id="UP000184010"/>
    </source>
</evidence>
<protein>
    <submittedName>
        <fullName evidence="2">Uncharacterized protein</fullName>
    </submittedName>
</protein>
<name>A0A1M7UYC9_9FIRM</name>
<keyword evidence="1" id="KW-0812">Transmembrane</keyword>
<organism evidence="2 3">
    <name type="scientific">Desulfitobacterium chlororespirans DSM 11544</name>
    <dbReference type="NCBI Taxonomy" id="1121395"/>
    <lineage>
        <taxon>Bacteria</taxon>
        <taxon>Bacillati</taxon>
        <taxon>Bacillota</taxon>
        <taxon>Clostridia</taxon>
        <taxon>Eubacteriales</taxon>
        <taxon>Desulfitobacteriaceae</taxon>
        <taxon>Desulfitobacterium</taxon>
    </lineage>
</organism>
<feature type="transmembrane region" description="Helical" evidence="1">
    <location>
        <begin position="6"/>
        <end position="28"/>
    </location>
</feature>
<keyword evidence="3" id="KW-1185">Reference proteome</keyword>
<keyword evidence="1" id="KW-1133">Transmembrane helix</keyword>
<accession>A0A1M7UYC9</accession>
<reference evidence="3" key="1">
    <citation type="submission" date="2016-12" db="EMBL/GenBank/DDBJ databases">
        <authorList>
            <person name="Varghese N."/>
            <person name="Submissions S."/>
        </authorList>
    </citation>
    <scope>NUCLEOTIDE SEQUENCE [LARGE SCALE GENOMIC DNA]</scope>
    <source>
        <strain evidence="3">DSM 11544</strain>
    </source>
</reference>
<gene>
    <name evidence="2" type="ORF">SAMN02745215_05033</name>
</gene>
<keyword evidence="1" id="KW-0472">Membrane</keyword>
<proteinExistence type="predicted"/>
<dbReference type="STRING" id="1121395.SAMN02745215_05033"/>
<sequence>MEVFIYVLIFLATFVAASLFNWTILTIAEHYYDWKEKRKEVLKRSEPSVIPELSELKTPKFLKINENCVIDENLFDRFQLSRIRQGLNQGLDVSLYANPKFSLEQMLQIQQGLIHGIDVSIYAKPEYDELQMEQILSGLVAGEDISDYADPSYSATEMALIRYKENMSYCHNK</sequence>
<evidence type="ECO:0000313" key="2">
    <source>
        <dbReference type="EMBL" id="SHN87926.1"/>
    </source>
</evidence>
<dbReference type="AlphaFoldDB" id="A0A1M7UYC9"/>
<evidence type="ECO:0000256" key="1">
    <source>
        <dbReference type="SAM" id="Phobius"/>
    </source>
</evidence>
<dbReference type="Proteomes" id="UP000184010">
    <property type="component" value="Unassembled WGS sequence"/>
</dbReference>
<dbReference type="RefSeq" id="WP_072775106.1">
    <property type="nucleotide sequence ID" value="NZ_FRDN01000021.1"/>
</dbReference>
<dbReference type="EMBL" id="FRDN01000021">
    <property type="protein sequence ID" value="SHN87926.1"/>
    <property type="molecule type" value="Genomic_DNA"/>
</dbReference>